<feature type="transmembrane region" description="Helical" evidence="1">
    <location>
        <begin position="476"/>
        <end position="502"/>
    </location>
</feature>
<feature type="transmembrane region" description="Helical" evidence="1">
    <location>
        <begin position="373"/>
        <end position="393"/>
    </location>
</feature>
<dbReference type="EMBL" id="BAABDO010000006">
    <property type="protein sequence ID" value="GAA4130154.1"/>
    <property type="molecule type" value="Genomic_DNA"/>
</dbReference>
<dbReference type="Proteomes" id="UP001500266">
    <property type="component" value="Unassembled WGS sequence"/>
</dbReference>
<accession>A0ABP7Y445</accession>
<name>A0ABP7Y445_9ACTN</name>
<organism evidence="2 3">
    <name type="scientific">Actinomadura keratinilytica</name>
    <dbReference type="NCBI Taxonomy" id="547461"/>
    <lineage>
        <taxon>Bacteria</taxon>
        <taxon>Bacillati</taxon>
        <taxon>Actinomycetota</taxon>
        <taxon>Actinomycetes</taxon>
        <taxon>Streptosporangiales</taxon>
        <taxon>Thermomonosporaceae</taxon>
        <taxon>Actinomadura</taxon>
    </lineage>
</organism>
<feature type="transmembrane region" description="Helical" evidence="1">
    <location>
        <begin position="228"/>
        <end position="244"/>
    </location>
</feature>
<evidence type="ECO:0000256" key="1">
    <source>
        <dbReference type="SAM" id="Phobius"/>
    </source>
</evidence>
<keyword evidence="3" id="KW-1185">Reference proteome</keyword>
<proteinExistence type="predicted"/>
<reference evidence="3" key="1">
    <citation type="journal article" date="2019" name="Int. J. Syst. Evol. Microbiol.">
        <title>The Global Catalogue of Microorganisms (GCM) 10K type strain sequencing project: providing services to taxonomists for standard genome sequencing and annotation.</title>
        <authorList>
            <consortium name="The Broad Institute Genomics Platform"/>
            <consortium name="The Broad Institute Genome Sequencing Center for Infectious Disease"/>
            <person name="Wu L."/>
            <person name="Ma J."/>
        </authorList>
    </citation>
    <scope>NUCLEOTIDE SEQUENCE [LARGE SCALE GENOMIC DNA]</scope>
    <source>
        <strain evidence="3">JCM 17316</strain>
    </source>
</reference>
<feature type="transmembrane region" description="Helical" evidence="1">
    <location>
        <begin position="347"/>
        <end position="366"/>
    </location>
</feature>
<feature type="transmembrane region" description="Helical" evidence="1">
    <location>
        <begin position="171"/>
        <end position="192"/>
    </location>
</feature>
<evidence type="ECO:0000313" key="3">
    <source>
        <dbReference type="Proteomes" id="UP001500266"/>
    </source>
</evidence>
<feature type="transmembrane region" description="Helical" evidence="1">
    <location>
        <begin position="405"/>
        <end position="422"/>
    </location>
</feature>
<evidence type="ECO:0008006" key="4">
    <source>
        <dbReference type="Google" id="ProtNLM"/>
    </source>
</evidence>
<evidence type="ECO:0000313" key="2">
    <source>
        <dbReference type="EMBL" id="GAA4130154.1"/>
    </source>
</evidence>
<keyword evidence="1" id="KW-0472">Membrane</keyword>
<feature type="transmembrane region" description="Helical" evidence="1">
    <location>
        <begin position="142"/>
        <end position="164"/>
    </location>
</feature>
<dbReference type="RefSeq" id="WP_345017373.1">
    <property type="nucleotide sequence ID" value="NZ_BAABDO010000006.1"/>
</dbReference>
<keyword evidence="1" id="KW-1133">Transmembrane helix</keyword>
<dbReference type="Pfam" id="PF09913">
    <property type="entry name" value="DUF2142"/>
    <property type="match status" value="1"/>
</dbReference>
<sequence>MTPAPPSRLIAILAFLGFFAVGGGWAIALPWDGGPDEQAHITRAAGVVGGDVAAPPDYLTVPGFPRPLPGTRQTVPSGVLRKSPACFAFKPEQPASCLDEAARAPRPHAPADGFSATGRYHPTYHAVVGWPLRIWPDDTGLLLARLLSAALSAAFLAAATYAVLAWARRPFLLAGLLVAATPLALHLTGVINPNGLEITAAIAMWAALIPAVLGGGPIDRPAERPVDRRLLVLAGVAAAVVAWTRPSGPLAVALALAVLVGTAGRARLARLARDRAARLVAPAVAAACLTSGIWTLAMKATELVPVPGGAGLGPAEALRVVAVERLSFYLKSMVGQFGWLDFNMPPAFYAVWFAAAGFLLLAALAAGTGRDRLRLLLAVAGAFALPLGMDVFGAESDGMVAQGRYMLPCAVGAALLAAYTVDERGLLARPFAPSVTRWLAAVVLPAHLAGLAYTMIRYQHGLRPGVPALNPLTGEWHPPLGSATALLTATAGLIALGTMTWLCTRAARSGNAGAPRDRYTPAAAS</sequence>
<keyword evidence="1" id="KW-0812">Transmembrane</keyword>
<dbReference type="InterPro" id="IPR018674">
    <property type="entry name" value="DUF2142_membrane"/>
</dbReference>
<protein>
    <recommendedName>
        <fullName evidence="4">DUF2142 domain-containing protein</fullName>
    </recommendedName>
</protein>
<gene>
    <name evidence="2" type="ORF">GCM10022416_07350</name>
</gene>
<comment type="caution">
    <text evidence="2">The sequence shown here is derived from an EMBL/GenBank/DDBJ whole genome shotgun (WGS) entry which is preliminary data.</text>
</comment>
<feature type="transmembrane region" description="Helical" evidence="1">
    <location>
        <begin position="198"/>
        <end position="216"/>
    </location>
</feature>
<feature type="transmembrane region" description="Helical" evidence="1">
    <location>
        <begin position="434"/>
        <end position="456"/>
    </location>
</feature>
<feature type="transmembrane region" description="Helical" evidence="1">
    <location>
        <begin position="280"/>
        <end position="297"/>
    </location>
</feature>
<feature type="transmembrane region" description="Helical" evidence="1">
    <location>
        <begin position="250"/>
        <end position="268"/>
    </location>
</feature>